<evidence type="ECO:0000256" key="3">
    <source>
        <dbReference type="ARBA" id="ARBA00022741"/>
    </source>
</evidence>
<dbReference type="InterPro" id="IPR027417">
    <property type="entry name" value="P-loop_NTPase"/>
</dbReference>
<feature type="coiled-coil region" evidence="7">
    <location>
        <begin position="936"/>
        <end position="991"/>
    </location>
</feature>
<dbReference type="AlphaFoldDB" id="A0A4V1A3R5"/>
<evidence type="ECO:0000256" key="6">
    <source>
        <dbReference type="ARBA" id="ARBA00023125"/>
    </source>
</evidence>
<dbReference type="GeneID" id="90766676"/>
<evidence type="ECO:0000256" key="4">
    <source>
        <dbReference type="ARBA" id="ARBA00022840"/>
    </source>
</evidence>
<comment type="similarity">
    <text evidence="7">Belongs to the SMC family.</text>
</comment>
<dbReference type="Pfam" id="PF02463">
    <property type="entry name" value="SMC_N"/>
    <property type="match status" value="1"/>
</dbReference>
<dbReference type="HAMAP" id="MF_01894">
    <property type="entry name" value="Smc_prok"/>
    <property type="match status" value="1"/>
</dbReference>
<evidence type="ECO:0000256" key="7">
    <source>
        <dbReference type="HAMAP-Rule" id="MF_01894"/>
    </source>
</evidence>
<dbReference type="InterPro" id="IPR010935">
    <property type="entry name" value="SMC_hinge"/>
</dbReference>
<dbReference type="InterPro" id="IPR011890">
    <property type="entry name" value="SMC_prok"/>
</dbReference>
<dbReference type="InterPro" id="IPR024704">
    <property type="entry name" value="SMC"/>
</dbReference>
<dbReference type="GO" id="GO:0006260">
    <property type="term" value="P:DNA replication"/>
    <property type="evidence" value="ECO:0007669"/>
    <property type="project" value="UniProtKB-UniRule"/>
</dbReference>
<keyword evidence="4 7" id="KW-0067">ATP-binding</keyword>
<dbReference type="GO" id="GO:0005694">
    <property type="term" value="C:chromosome"/>
    <property type="evidence" value="ECO:0007669"/>
    <property type="project" value="InterPro"/>
</dbReference>
<dbReference type="CDD" id="cd03278">
    <property type="entry name" value="ABC_SMC_barmotin"/>
    <property type="match status" value="1"/>
</dbReference>
<dbReference type="OrthoDB" id="9808768at2"/>
<comment type="function">
    <text evidence="7">Required for chromosome condensation and partitioning.</text>
</comment>
<dbReference type="SUPFAM" id="SSF52540">
    <property type="entry name" value="P-loop containing nucleoside triphosphate hydrolases"/>
    <property type="match status" value="2"/>
</dbReference>
<proteinExistence type="inferred from homology"/>
<dbReference type="NCBIfam" id="TIGR02168">
    <property type="entry name" value="SMC_prok_B"/>
    <property type="match status" value="1"/>
</dbReference>
<dbReference type="PANTHER" id="PTHR43977">
    <property type="entry name" value="STRUCTURAL MAINTENANCE OF CHROMOSOMES PROTEIN 3"/>
    <property type="match status" value="1"/>
</dbReference>
<feature type="coiled-coil region" evidence="7">
    <location>
        <begin position="259"/>
        <end position="334"/>
    </location>
</feature>
<reference evidence="9 10" key="1">
    <citation type="journal article" date="2017" name="Int. J. Syst. Evol. Microbiol.">
        <title>Roseitalea porphyridii gen. nov., sp. nov., isolated from a red alga, and reclassification of Hoeflea suaedae Chung et al. 2013 as Pseudohoeflea suaedae gen. nov., comb. nov.</title>
        <authorList>
            <person name="Hyeon J.W."/>
            <person name="Jeong S.E."/>
            <person name="Baek K."/>
            <person name="Jeon C.O."/>
        </authorList>
    </citation>
    <scope>NUCLEOTIDE SEQUENCE [LARGE SCALE GENOMIC DNA]</scope>
    <source>
        <strain evidence="9 10">MA7-20</strain>
    </source>
</reference>
<dbReference type="Gene3D" id="3.40.50.300">
    <property type="entry name" value="P-loop containing nucleotide triphosphate hydrolases"/>
    <property type="match status" value="2"/>
</dbReference>
<dbReference type="SMART" id="SM00968">
    <property type="entry name" value="SMC_hinge"/>
    <property type="match status" value="1"/>
</dbReference>
<keyword evidence="6 7" id="KW-0238">DNA-binding</keyword>
<keyword evidence="3 7" id="KW-0547">Nucleotide-binding</keyword>
<evidence type="ECO:0000313" key="10">
    <source>
        <dbReference type="Proteomes" id="UP000293719"/>
    </source>
</evidence>
<dbReference type="GO" id="GO:0030261">
    <property type="term" value="P:chromosome condensation"/>
    <property type="evidence" value="ECO:0007669"/>
    <property type="project" value="InterPro"/>
</dbReference>
<dbReference type="Proteomes" id="UP000293719">
    <property type="component" value="Chromosome"/>
</dbReference>
<feature type="coiled-coil region" evidence="7">
    <location>
        <begin position="631"/>
        <end position="707"/>
    </location>
</feature>
<dbReference type="GO" id="GO:0003677">
    <property type="term" value="F:DNA binding"/>
    <property type="evidence" value="ECO:0007669"/>
    <property type="project" value="UniProtKB-UniRule"/>
</dbReference>
<feature type="binding site" evidence="7">
    <location>
        <begin position="32"/>
        <end position="39"/>
    </location>
    <ligand>
        <name>ATP</name>
        <dbReference type="ChEBI" id="CHEBI:30616"/>
    </ligand>
</feature>
<organism evidence="9 10">
    <name type="scientific">Roseitalea porphyridii</name>
    <dbReference type="NCBI Taxonomy" id="1852022"/>
    <lineage>
        <taxon>Bacteria</taxon>
        <taxon>Pseudomonadati</taxon>
        <taxon>Pseudomonadota</taxon>
        <taxon>Alphaproteobacteria</taxon>
        <taxon>Hyphomicrobiales</taxon>
        <taxon>Ahrensiaceae</taxon>
        <taxon>Roseitalea</taxon>
    </lineage>
</organism>
<protein>
    <recommendedName>
        <fullName evidence="7">Chromosome partition protein Smc</fullName>
    </recommendedName>
</protein>
<dbReference type="GO" id="GO:0016887">
    <property type="term" value="F:ATP hydrolysis activity"/>
    <property type="evidence" value="ECO:0007669"/>
    <property type="project" value="InterPro"/>
</dbReference>
<dbReference type="GO" id="GO:0007059">
    <property type="term" value="P:chromosome segregation"/>
    <property type="evidence" value="ECO:0007669"/>
    <property type="project" value="UniProtKB-UniRule"/>
</dbReference>
<keyword evidence="5 7" id="KW-0175">Coiled coil</keyword>
<evidence type="ECO:0000256" key="2">
    <source>
        <dbReference type="ARBA" id="ARBA00022490"/>
    </source>
</evidence>
<dbReference type="RefSeq" id="WP_131615743.1">
    <property type="nucleotide sequence ID" value="NZ_CP036532.1"/>
</dbReference>
<keyword evidence="10" id="KW-1185">Reference proteome</keyword>
<sequence>MRFEKLRLTGFKSFVEPTEFIIEGGLTGVVGPNGCGKSNLVEALRWVMGESSYKNMRASGMDDVIFSGSATRPSRNMAEVSLFLDNASRTAPAAFNEDDKLQVTRRIEREAGSAYKINGRDARARDVQLLFADQSTGARSPSMVGQGRIGELIQAKPQARRALLEEAAGISGLHSRRHEAELRLRAAETNLERLDDVVAELESQIESLKRQARQANRFRTLSRDIRAAEATLLHLKWAQAKTVEADAQSALSAATAQVAERAQQQMEAARLQAIAQKALPPLREAEAETAAALQRLTIARDQIDAEVERLAARRREYEQRLEQLGADMARERRLTEENAGMVAALDAENAELVTAEEGEEAREAELAGKVEQARQALEKSEAELARATEARAETAALRTQLERRIRETTERRDRLTRDRERAKAELEAIGARIATLADPAEKQAAVETADAGVATAERGVSEAEQAVQTARAAQSALQPDLAAARDALSALEAEARTIARLLNAGDAGLFPGVIESLAVSKGYETALGAALGDDLEASLDASASVHWAGAEIAEGDPRLPDGCTPLADHVRGAPALARRLAQIGIVADDEEGAALAEALRPGQRLVTREGALWRWDGYRAATDAPTAAAQRLAHKNRLAELEGEIENARQRLDALKAGASTAEAETAAAVAAEKAAREAVRKAQGDARAAREALAEAERASGELARRRAVLDENRQRLDADHAEAVAVLAEAESALAAEPDVSGLDAEIGRIQSVVATDRAALAEARADHGGVARERQARRQRLAAIERERANWVARAAGAEQQIEALATRETETREALAAIADAPDEQAARRRELVRQIEKAEKARAEAGDALARAETEARDADKEATDAITAMAEARETRARAEERLSAASERRADAEIRIAETLNCAPHEAFAATGLGPGEPLPDMEPLEKKLDRLRVERERLGAVNLRAEEEQTELTERHAALTGERDDVIAAIAELRSAISALNKEGRERLLAAFDVVQDHFTRLFTHLFGGGTAELQLVESDDPLEAGLEIMARPPGKKPQTMTLLSGGEQALTAMALIFAVFLTNPAPICVLDEVDAPLDDHNVERFCDLMDQMVAQTDTRFVLITHNPITMARMNRLFGVTMAEQGVSQLVSVDLGTAEELREAS</sequence>
<accession>A0A4V1A3R5</accession>
<evidence type="ECO:0000259" key="8">
    <source>
        <dbReference type="SMART" id="SM00968"/>
    </source>
</evidence>
<dbReference type="GO" id="GO:0007062">
    <property type="term" value="P:sister chromatid cohesion"/>
    <property type="evidence" value="ECO:0007669"/>
    <property type="project" value="InterPro"/>
</dbReference>
<name>A0A4V1A3R5_9HYPH</name>
<feature type="coiled-coil region" evidence="7">
    <location>
        <begin position="363"/>
        <end position="432"/>
    </location>
</feature>
<comment type="domain">
    <text evidence="7">Contains large globular domains required for ATP hydrolysis at each terminus and a third globular domain forming a flexible hinge near the middle of the molecule. These domains are separated by coiled-coil structures.</text>
</comment>
<dbReference type="PIRSF" id="PIRSF005719">
    <property type="entry name" value="SMC"/>
    <property type="match status" value="1"/>
</dbReference>
<feature type="coiled-coil region" evidence="7">
    <location>
        <begin position="833"/>
        <end position="902"/>
    </location>
</feature>
<dbReference type="EMBL" id="CP036532">
    <property type="protein sequence ID" value="QBK30038.1"/>
    <property type="molecule type" value="Genomic_DNA"/>
</dbReference>
<comment type="subcellular location">
    <subcellularLocation>
        <location evidence="1 7">Cytoplasm</location>
    </subcellularLocation>
</comment>
<feature type="coiled-coil region" evidence="7">
    <location>
        <begin position="177"/>
        <end position="218"/>
    </location>
</feature>
<comment type="subunit">
    <text evidence="7">Homodimer.</text>
</comment>
<evidence type="ECO:0000256" key="1">
    <source>
        <dbReference type="ARBA" id="ARBA00004496"/>
    </source>
</evidence>
<evidence type="ECO:0000256" key="5">
    <source>
        <dbReference type="ARBA" id="ARBA00023054"/>
    </source>
</evidence>
<dbReference type="GO" id="GO:0005737">
    <property type="term" value="C:cytoplasm"/>
    <property type="evidence" value="ECO:0007669"/>
    <property type="project" value="UniProtKB-SubCell"/>
</dbReference>
<evidence type="ECO:0000313" key="9">
    <source>
        <dbReference type="EMBL" id="QBK30038.1"/>
    </source>
</evidence>
<dbReference type="FunFam" id="3.40.50.300:FF:000901">
    <property type="entry name" value="Chromosome partition protein Smc"/>
    <property type="match status" value="1"/>
</dbReference>
<dbReference type="InterPro" id="IPR036277">
    <property type="entry name" value="SMC_hinge_sf"/>
</dbReference>
<dbReference type="GO" id="GO:0005524">
    <property type="term" value="F:ATP binding"/>
    <property type="evidence" value="ECO:0007669"/>
    <property type="project" value="UniProtKB-UniRule"/>
</dbReference>
<dbReference type="KEGG" id="rpod:E0E05_05145"/>
<keyword evidence="2 7" id="KW-0963">Cytoplasm</keyword>
<feature type="domain" description="SMC hinge" evidence="8">
    <location>
        <begin position="507"/>
        <end position="596"/>
    </location>
</feature>
<gene>
    <name evidence="7 9" type="primary">smc</name>
    <name evidence="9" type="ORF">E0E05_05145</name>
</gene>
<dbReference type="InterPro" id="IPR003395">
    <property type="entry name" value="RecF/RecN/SMC_N"/>
</dbReference>
<dbReference type="SUPFAM" id="SSF75553">
    <property type="entry name" value="Smc hinge domain"/>
    <property type="match status" value="1"/>
</dbReference>